<dbReference type="STRING" id="1166073.SAMN05192530_11160"/>
<dbReference type="InterPro" id="IPR014596">
    <property type="entry name" value="UCP035836"/>
</dbReference>
<dbReference type="PANTHER" id="PTHR12558">
    <property type="entry name" value="CELL DIVISION CYCLE 16,23,27"/>
    <property type="match status" value="1"/>
</dbReference>
<evidence type="ECO:0000313" key="2">
    <source>
        <dbReference type="EMBL" id="SDO71786.1"/>
    </source>
</evidence>
<dbReference type="InterPro" id="IPR011990">
    <property type="entry name" value="TPR-like_helical_dom_sf"/>
</dbReference>
<dbReference type="SUPFAM" id="SSF48452">
    <property type="entry name" value="TPR-like"/>
    <property type="match status" value="1"/>
</dbReference>
<dbReference type="PIRSF" id="PIRSF035836">
    <property type="entry name" value="UCP035836"/>
    <property type="match status" value="1"/>
</dbReference>
<reference evidence="2 3" key="1">
    <citation type="submission" date="2016-10" db="EMBL/GenBank/DDBJ databases">
        <authorList>
            <person name="de Groot N.N."/>
        </authorList>
    </citation>
    <scope>NUCLEOTIDE SEQUENCE [LARGE SCALE GENOMIC DNA]</scope>
    <source>
        <strain evidence="3">L7-484,KACC 16230,DSM 25025</strain>
    </source>
</reference>
<name>A0A1H0LV28_9HYPH</name>
<evidence type="ECO:0000313" key="3">
    <source>
        <dbReference type="Proteomes" id="UP000198793"/>
    </source>
</evidence>
<gene>
    <name evidence="2" type="ORF">SAMN05192530_11160</name>
</gene>
<accession>A0A1H0LV28</accession>
<dbReference type="PANTHER" id="PTHR12558:SF33">
    <property type="entry name" value="BLL7664 PROTEIN"/>
    <property type="match status" value="1"/>
</dbReference>
<dbReference type="EMBL" id="FNIT01000011">
    <property type="protein sequence ID" value="SDO71786.1"/>
    <property type="molecule type" value="Genomic_DNA"/>
</dbReference>
<keyword evidence="3" id="KW-1185">Reference proteome</keyword>
<dbReference type="Gene3D" id="1.25.40.10">
    <property type="entry name" value="Tetratricopeptide repeat domain"/>
    <property type="match status" value="2"/>
</dbReference>
<evidence type="ECO:0000256" key="1">
    <source>
        <dbReference type="SAM" id="MobiDB-lite"/>
    </source>
</evidence>
<dbReference type="RefSeq" id="WP_170842658.1">
    <property type="nucleotide sequence ID" value="NZ_FNIT01000011.1"/>
</dbReference>
<feature type="region of interest" description="Disordered" evidence="1">
    <location>
        <begin position="1"/>
        <end position="28"/>
    </location>
</feature>
<feature type="region of interest" description="Disordered" evidence="1">
    <location>
        <begin position="56"/>
        <end position="75"/>
    </location>
</feature>
<sequence>MRTLPETRVTAVPAQPETSGRRRLAYPRSPVRASGAGALAVLAAVLLTGCTQTSRMTTGSVTPASAPASPPSAETASLIATDPQAAEKVYGAAYEKNPNDRGTGLAYASALQAAGRNEQSLAVMQQVAIKHPTDRDVLAAYGKALAAAGDLPKALETVRRAQTPDRPDWRLLSAEGAILDQLGRKDAARAQFRRALVIQPDEPSVLSNLGMSYLLSNELPAAEDALSRAVKQPGADVRVRQNLALVVGLQGRFEEAERIASAVLSPEEAKGNVAYLRQMLGQKNTWSELRAERG</sequence>
<dbReference type="Pfam" id="PF13432">
    <property type="entry name" value="TPR_16"/>
    <property type="match status" value="1"/>
</dbReference>
<dbReference type="SMART" id="SM00028">
    <property type="entry name" value="TPR"/>
    <property type="match status" value="2"/>
</dbReference>
<dbReference type="Pfam" id="PF14559">
    <property type="entry name" value="TPR_19"/>
    <property type="match status" value="1"/>
</dbReference>
<protein>
    <submittedName>
        <fullName evidence="2">Flp pilus assembly protein TadD, contains TPR repeats</fullName>
    </submittedName>
</protein>
<dbReference type="AlphaFoldDB" id="A0A1H0LV28"/>
<organism evidence="2 3">
    <name type="scientific">Aureimonas jatrophae</name>
    <dbReference type="NCBI Taxonomy" id="1166073"/>
    <lineage>
        <taxon>Bacteria</taxon>
        <taxon>Pseudomonadati</taxon>
        <taxon>Pseudomonadota</taxon>
        <taxon>Alphaproteobacteria</taxon>
        <taxon>Hyphomicrobiales</taxon>
        <taxon>Aurantimonadaceae</taxon>
        <taxon>Aureimonas</taxon>
    </lineage>
</organism>
<feature type="compositionally biased region" description="Low complexity" evidence="1">
    <location>
        <begin position="57"/>
        <end position="75"/>
    </location>
</feature>
<dbReference type="InterPro" id="IPR019734">
    <property type="entry name" value="TPR_rpt"/>
</dbReference>
<dbReference type="Proteomes" id="UP000198793">
    <property type="component" value="Unassembled WGS sequence"/>
</dbReference>
<proteinExistence type="predicted"/>